<dbReference type="GO" id="GO:0006310">
    <property type="term" value="P:DNA recombination"/>
    <property type="evidence" value="ECO:0007669"/>
    <property type="project" value="InterPro"/>
</dbReference>
<feature type="domain" description="ATP-dependent DNA ligase family profile" evidence="5">
    <location>
        <begin position="3"/>
        <end position="190"/>
    </location>
</feature>
<dbReference type="InterPro" id="IPR012309">
    <property type="entry name" value="DNA_ligase_ATP-dep_C"/>
</dbReference>
<dbReference type="NCBIfam" id="TIGR02779">
    <property type="entry name" value="NHEJ_ligase_lig"/>
    <property type="match status" value="1"/>
</dbReference>
<feature type="domain" description="DNA ligase ATP-dependent C-terminal" evidence="6">
    <location>
        <begin position="211"/>
        <end position="303"/>
    </location>
</feature>
<dbReference type="AlphaFoldDB" id="A0A2R7YT22"/>
<dbReference type="OrthoDB" id="9802472at2"/>
<dbReference type="Pfam" id="PF01068">
    <property type="entry name" value="DNA_ligase_A_M"/>
    <property type="match status" value="1"/>
</dbReference>
<dbReference type="EMBL" id="PYXZ01000010">
    <property type="protein sequence ID" value="PUA79453.1"/>
    <property type="molecule type" value="Genomic_DNA"/>
</dbReference>
<evidence type="ECO:0000256" key="3">
    <source>
        <dbReference type="ARBA" id="ARBA00022598"/>
    </source>
</evidence>
<protein>
    <recommendedName>
        <fullName evidence="2">DNA ligase (ATP)</fullName>
        <ecNumber evidence="2">6.5.1.1</ecNumber>
    </recommendedName>
</protein>
<dbReference type="SUPFAM" id="SSF50249">
    <property type="entry name" value="Nucleic acid-binding proteins"/>
    <property type="match status" value="1"/>
</dbReference>
<accession>A0A2R7YT22</accession>
<dbReference type="InterPro" id="IPR012310">
    <property type="entry name" value="DNA_ligase_ATP-dep_cent"/>
</dbReference>
<evidence type="ECO:0000256" key="1">
    <source>
        <dbReference type="ARBA" id="ARBA00007572"/>
    </source>
</evidence>
<comment type="similarity">
    <text evidence="1">Belongs to the ATP-dependent DNA ligase family.</text>
</comment>
<dbReference type="SUPFAM" id="SSF56091">
    <property type="entry name" value="DNA ligase/mRNA capping enzyme, catalytic domain"/>
    <property type="match status" value="1"/>
</dbReference>
<evidence type="ECO:0000259" key="6">
    <source>
        <dbReference type="Pfam" id="PF04679"/>
    </source>
</evidence>
<dbReference type="Gene3D" id="3.30.1490.70">
    <property type="match status" value="1"/>
</dbReference>
<evidence type="ECO:0000256" key="2">
    <source>
        <dbReference type="ARBA" id="ARBA00012727"/>
    </source>
</evidence>
<evidence type="ECO:0000313" key="7">
    <source>
        <dbReference type="EMBL" id="PUA79453.1"/>
    </source>
</evidence>
<sequence>MRPMLATKGTHVPSGPEWSHEVKWDGVRILADVVAGRDGRARLFTRNGNDASLAWPEIHTSPLGDRDVLVDGEVIGLNDEGLPDFGVLQERMHVRSAQTAARLAERVPATYMVFDLMRLDGEDLTGLPWTERRERLEGLGLDGSWQVPAAYDDGAMLRDATLQQGLEGIVSKRRSSRYTFDARSPAWVKLAHRHRYSFVVAGWRPQEGTTDRLASLLVGEPTPDGLMYRGRVGSGIGGAATRLLSELVKPLEVDASPFADEVPAVDASGTHWVEPRVVVDVDTLSRSPVKRLRQPSYRGVRSDIGPEDL</sequence>
<reference evidence="7 8" key="1">
    <citation type="submission" date="2018-03" db="EMBL/GenBank/DDBJ databases">
        <authorList>
            <person name="Keele B.F."/>
        </authorList>
    </citation>
    <scope>NUCLEOTIDE SEQUENCE [LARGE SCALE GENOMIC DNA]</scope>
    <source>
        <strain evidence="7 8">IB-3</strain>
    </source>
</reference>
<dbReference type="Gene3D" id="3.30.470.30">
    <property type="entry name" value="DNA ligase/mRNA capping enzyme"/>
    <property type="match status" value="1"/>
</dbReference>
<dbReference type="GO" id="GO:0006281">
    <property type="term" value="P:DNA repair"/>
    <property type="evidence" value="ECO:0007669"/>
    <property type="project" value="InterPro"/>
</dbReference>
<keyword evidence="8" id="KW-1185">Reference proteome</keyword>
<dbReference type="Pfam" id="PF04679">
    <property type="entry name" value="DNA_ligase_A_C"/>
    <property type="match status" value="1"/>
</dbReference>
<dbReference type="CDD" id="cd07906">
    <property type="entry name" value="Adenylation_DNA_ligase_LigD_LigC"/>
    <property type="match status" value="1"/>
</dbReference>
<comment type="caution">
    <text evidence="7">The sequence shown here is derived from an EMBL/GenBank/DDBJ whole genome shotgun (WGS) entry which is preliminary data.</text>
</comment>
<comment type="catalytic activity">
    <reaction evidence="4">
        <text>ATP + (deoxyribonucleotide)n-3'-hydroxyl + 5'-phospho-(deoxyribonucleotide)m = (deoxyribonucleotide)n+m + AMP + diphosphate.</text>
        <dbReference type="EC" id="6.5.1.1"/>
    </reaction>
</comment>
<dbReference type="InterPro" id="IPR050191">
    <property type="entry name" value="ATP-dep_DNA_ligase"/>
</dbReference>
<dbReference type="GO" id="GO:0003910">
    <property type="term" value="F:DNA ligase (ATP) activity"/>
    <property type="evidence" value="ECO:0007669"/>
    <property type="project" value="UniProtKB-EC"/>
</dbReference>
<evidence type="ECO:0000259" key="5">
    <source>
        <dbReference type="Pfam" id="PF01068"/>
    </source>
</evidence>
<dbReference type="RefSeq" id="WP_108346023.1">
    <property type="nucleotide sequence ID" value="NZ_PYXZ01000010.1"/>
</dbReference>
<dbReference type="GO" id="GO:0005524">
    <property type="term" value="F:ATP binding"/>
    <property type="evidence" value="ECO:0007669"/>
    <property type="project" value="InterPro"/>
</dbReference>
<dbReference type="PANTHER" id="PTHR45674">
    <property type="entry name" value="DNA LIGASE 1/3 FAMILY MEMBER"/>
    <property type="match status" value="1"/>
</dbReference>
<organism evidence="7 8">
    <name type="scientific">Nocardioides currus</name>
    <dbReference type="NCBI Taxonomy" id="2133958"/>
    <lineage>
        <taxon>Bacteria</taxon>
        <taxon>Bacillati</taxon>
        <taxon>Actinomycetota</taxon>
        <taxon>Actinomycetes</taxon>
        <taxon>Propionibacteriales</taxon>
        <taxon>Nocardioidaceae</taxon>
        <taxon>Nocardioides</taxon>
    </lineage>
</organism>
<dbReference type="CDD" id="cd07971">
    <property type="entry name" value="OBF_DNA_ligase_LigD"/>
    <property type="match status" value="1"/>
</dbReference>
<dbReference type="InterPro" id="IPR014146">
    <property type="entry name" value="LigD_ligase_dom"/>
</dbReference>
<gene>
    <name evidence="7" type="ORF">C7S10_18950</name>
</gene>
<keyword evidence="3 7" id="KW-0436">Ligase</keyword>
<name>A0A2R7YT22_9ACTN</name>
<dbReference type="InterPro" id="IPR012340">
    <property type="entry name" value="NA-bd_OB-fold"/>
</dbReference>
<proteinExistence type="inferred from homology"/>
<evidence type="ECO:0000256" key="4">
    <source>
        <dbReference type="ARBA" id="ARBA00034003"/>
    </source>
</evidence>
<dbReference type="PANTHER" id="PTHR45674:SF4">
    <property type="entry name" value="DNA LIGASE 1"/>
    <property type="match status" value="1"/>
</dbReference>
<evidence type="ECO:0000313" key="8">
    <source>
        <dbReference type="Proteomes" id="UP000244867"/>
    </source>
</evidence>
<dbReference type="EC" id="6.5.1.1" evidence="2"/>
<dbReference type="Proteomes" id="UP000244867">
    <property type="component" value="Unassembled WGS sequence"/>
</dbReference>
<dbReference type="Gene3D" id="2.40.50.140">
    <property type="entry name" value="Nucleic acid-binding proteins"/>
    <property type="match status" value="1"/>
</dbReference>